<dbReference type="Pfam" id="PF08241">
    <property type="entry name" value="Methyltransf_11"/>
    <property type="match status" value="1"/>
</dbReference>
<dbReference type="Pfam" id="PF14559">
    <property type="entry name" value="TPR_19"/>
    <property type="match status" value="1"/>
</dbReference>
<feature type="domain" description="Methyltransferase type 11" evidence="1">
    <location>
        <begin position="218"/>
        <end position="310"/>
    </location>
</feature>
<dbReference type="InterPro" id="IPR013216">
    <property type="entry name" value="Methyltransf_11"/>
</dbReference>
<dbReference type="Gene3D" id="1.25.40.10">
    <property type="entry name" value="Tetratricopeptide repeat domain"/>
    <property type="match status" value="1"/>
</dbReference>
<protein>
    <recommendedName>
        <fullName evidence="1">Methyltransferase type 11 domain-containing protein</fullName>
    </recommendedName>
</protein>
<dbReference type="Proteomes" id="UP000031971">
    <property type="component" value="Unassembled WGS sequence"/>
</dbReference>
<dbReference type="SUPFAM" id="SSF53335">
    <property type="entry name" value="S-adenosyl-L-methionine-dependent methyltransferases"/>
    <property type="match status" value="1"/>
</dbReference>
<sequence length="368" mass="40630">MSLDEAVRSAMALIAKDDFEGGLALFAQINQAAPGNPVVLGLMGRTCLKMGRYAQGVDFLKGAVSLHPNVDTVFDIFWGLAHMKAYGDAVALCRDFAPLIDGDVRFLPFLGLAQIYVGLYREAVATLRRAREVMPEDFYIRHNLSTALLFLGQREEAVDCFSQLLRDWDGGDVIPTPLQRLDAIAEGYDQNELHNWFSIRLLQLYRDHFPARSMQRVLELGTGTGLLASRLSGSALSVTGIERSTAMAAQARRRGVYAPLIEGDLPGVLDMVEGPFETILSSCVLYYFADLRPFFTQAARLLGAGGVFLFSVDPLSDPREVAITGPGEYAHSRAYLRRLAVESGFKEVAMEIDRHRGPPGFWCAFRKA</sequence>
<reference evidence="2 3" key="1">
    <citation type="submission" date="2015-01" db="EMBL/GenBank/DDBJ databases">
        <title>Genome Sequence of Magnetospirillum magnetotacticum Strain MS-1.</title>
        <authorList>
            <person name="Marinov G.K."/>
            <person name="Smalley M.D."/>
            <person name="DeSalvo G."/>
        </authorList>
    </citation>
    <scope>NUCLEOTIDE SEQUENCE [LARGE SCALE GENOMIC DNA]</scope>
    <source>
        <strain evidence="2 3">MS-1</strain>
    </source>
</reference>
<gene>
    <name evidence="2" type="ORF">CCC_02844</name>
</gene>
<dbReference type="CDD" id="cd02440">
    <property type="entry name" value="AdoMet_MTases"/>
    <property type="match status" value="1"/>
</dbReference>
<comment type="caution">
    <text evidence="2">The sequence shown here is derived from an EMBL/GenBank/DDBJ whole genome shotgun (WGS) entry which is preliminary data.</text>
</comment>
<proteinExistence type="predicted"/>
<accession>A0A0C2YZI9</accession>
<dbReference type="InterPro" id="IPR011990">
    <property type="entry name" value="TPR-like_helical_dom_sf"/>
</dbReference>
<name>A0A0C2YZI9_PARME</name>
<dbReference type="AlphaFoldDB" id="A0A0C2YZI9"/>
<evidence type="ECO:0000259" key="1">
    <source>
        <dbReference type="Pfam" id="PF08241"/>
    </source>
</evidence>
<organism evidence="2 3">
    <name type="scientific">Paramagnetospirillum magnetotacticum MS-1</name>
    <dbReference type="NCBI Taxonomy" id="272627"/>
    <lineage>
        <taxon>Bacteria</taxon>
        <taxon>Pseudomonadati</taxon>
        <taxon>Pseudomonadota</taxon>
        <taxon>Alphaproteobacteria</taxon>
        <taxon>Rhodospirillales</taxon>
        <taxon>Magnetospirillaceae</taxon>
        <taxon>Paramagnetospirillum</taxon>
    </lineage>
</organism>
<dbReference type="RefSeq" id="WP_041039828.1">
    <property type="nucleotide sequence ID" value="NZ_JXSL01000020.1"/>
</dbReference>
<keyword evidence="3" id="KW-1185">Reference proteome</keyword>
<dbReference type="Gene3D" id="3.40.50.150">
    <property type="entry name" value="Vaccinia Virus protein VP39"/>
    <property type="match status" value="1"/>
</dbReference>
<dbReference type="SUPFAM" id="SSF48452">
    <property type="entry name" value="TPR-like"/>
    <property type="match status" value="1"/>
</dbReference>
<dbReference type="InterPro" id="IPR029063">
    <property type="entry name" value="SAM-dependent_MTases_sf"/>
</dbReference>
<dbReference type="EMBL" id="JXSL01000020">
    <property type="protein sequence ID" value="KIM00056.1"/>
    <property type="molecule type" value="Genomic_DNA"/>
</dbReference>
<evidence type="ECO:0000313" key="3">
    <source>
        <dbReference type="Proteomes" id="UP000031971"/>
    </source>
</evidence>
<evidence type="ECO:0000313" key="2">
    <source>
        <dbReference type="EMBL" id="KIM00056.1"/>
    </source>
</evidence>
<dbReference type="GO" id="GO:0008757">
    <property type="term" value="F:S-adenosylmethionine-dependent methyltransferase activity"/>
    <property type="evidence" value="ECO:0007669"/>
    <property type="project" value="InterPro"/>
</dbReference>
<dbReference type="OrthoDB" id="465636at2"/>
<dbReference type="STRING" id="272627.CCC_02844"/>
<dbReference type="PANTHER" id="PTHR43861">
    <property type="entry name" value="TRANS-ACONITATE 2-METHYLTRANSFERASE-RELATED"/>
    <property type="match status" value="1"/>
</dbReference>